<organism evidence="2">
    <name type="scientific">mine drainage metagenome</name>
    <dbReference type="NCBI Taxonomy" id="410659"/>
    <lineage>
        <taxon>unclassified sequences</taxon>
        <taxon>metagenomes</taxon>
        <taxon>ecological metagenomes</taxon>
    </lineage>
</organism>
<feature type="region of interest" description="Disordered" evidence="1">
    <location>
        <begin position="107"/>
        <end position="131"/>
    </location>
</feature>
<gene>
    <name evidence="2" type="ORF">GALL_540120</name>
</gene>
<protein>
    <submittedName>
        <fullName evidence="2">Uncharacterized protein</fullName>
    </submittedName>
</protein>
<evidence type="ECO:0000313" key="2">
    <source>
        <dbReference type="EMBL" id="OIQ64437.1"/>
    </source>
</evidence>
<sequence>MNCWRCWSAPSPCSRSRLTQPHRRPTPGAPTSSPPVRACCRCCPKPGWWRAARPACSSAASRAPARRCWRRRFTAPARVVPGRSSPSIAPPFPKPCWSPNCLATPRARSPGPARRRPGCSSRPAAAPSSSTRSATCRCRCKSSCCAFCRSGRCVRWARRKPSMWTCASSRRRTAISTRPSWKASSVTICTIASTWSACTCRRCASGARTSPCWRSIFCKCSRPGCTAASPASPRMRSTCCSSRTGRAMCASS</sequence>
<name>A0A1J5PLM7_9ZZZZ</name>
<dbReference type="AlphaFoldDB" id="A0A1J5PLM7"/>
<evidence type="ECO:0000256" key="1">
    <source>
        <dbReference type="SAM" id="MobiDB-lite"/>
    </source>
</evidence>
<proteinExistence type="predicted"/>
<feature type="region of interest" description="Disordered" evidence="1">
    <location>
        <begin position="11"/>
        <end position="36"/>
    </location>
</feature>
<reference evidence="2" key="1">
    <citation type="submission" date="2016-10" db="EMBL/GenBank/DDBJ databases">
        <title>Sequence of Gallionella enrichment culture.</title>
        <authorList>
            <person name="Poehlein A."/>
            <person name="Muehling M."/>
            <person name="Daniel R."/>
        </authorList>
    </citation>
    <scope>NUCLEOTIDE SEQUENCE</scope>
</reference>
<comment type="caution">
    <text evidence="2">The sequence shown here is derived from an EMBL/GenBank/DDBJ whole genome shotgun (WGS) entry which is preliminary data.</text>
</comment>
<accession>A0A1J5PLM7</accession>
<dbReference type="EMBL" id="MLJW01008117">
    <property type="protein sequence ID" value="OIQ64437.1"/>
    <property type="molecule type" value="Genomic_DNA"/>
</dbReference>